<feature type="compositionally biased region" description="Basic residues" evidence="1">
    <location>
        <begin position="480"/>
        <end position="499"/>
    </location>
</feature>
<dbReference type="Proteomes" id="UP000000763">
    <property type="component" value="Chromosome 3"/>
</dbReference>
<protein>
    <submittedName>
        <fullName evidence="2">Os03g0398400 protein</fullName>
    </submittedName>
</protein>
<feature type="region of interest" description="Disordered" evidence="1">
    <location>
        <begin position="194"/>
        <end position="214"/>
    </location>
</feature>
<evidence type="ECO:0000313" key="2">
    <source>
        <dbReference type="EMBL" id="BAH92192.1"/>
    </source>
</evidence>
<gene>
    <name evidence="2" type="ordered locus">Os03g0398400</name>
</gene>
<feature type="region of interest" description="Disordered" evidence="1">
    <location>
        <begin position="444"/>
        <end position="524"/>
    </location>
</feature>
<evidence type="ECO:0000313" key="3">
    <source>
        <dbReference type="Proteomes" id="UP000000763"/>
    </source>
</evidence>
<accession>C7IZW1</accession>
<sequence>MSAQGPTPASPTALAMYLGKSLVRVASKPHWFSVDVRVQPYATVDADGRKIISKGGTGHWVIDSESFSFDFLMESLRVEFKWGSNQSPLVWYFNKNLGEDVRLIGDTDLPDIFEMYATEASFHLLVAVLEESMDVASVCCVHEPIAIIPPENPSHNDGSGQAATNVGGSAQPTTVEADVREPDMFDNEEEYVGVGGQSSQTAATGVEAPEVEVTDEDPQVVRVLHDPENPNIQIYAVKPDAIEFLEQHHSRIWYRCGFGESSKCDYLTNNVSESFNAQIRNLKGLLPHELVDSIRELIMEKMATRRDVGKKMDDGIIPGVMKQLNDATSLLKVVKIARSDDGHALAWICSSGGRIQDFVSPYYSVQMFRIAYAGRVPPMTDRTQWPVVDLGFKVHVPKQKRGAGRPRVQRIRGFLEPGRKRVKCKRCKRFGHFEKTCKLAEPADADDMSSHCTPQKRKRQVCRQGNDPGVSTSEASCSAPKKKKTPRKKKTPKKKKTPQKRKDLASSSAPPTRVVRSLSTYLRL</sequence>
<dbReference type="KEGG" id="dosa:Os03g0398400"/>
<organism evidence="2 3">
    <name type="scientific">Oryza sativa subsp. japonica</name>
    <name type="common">Rice</name>
    <dbReference type="NCBI Taxonomy" id="39947"/>
    <lineage>
        <taxon>Eukaryota</taxon>
        <taxon>Viridiplantae</taxon>
        <taxon>Streptophyta</taxon>
        <taxon>Embryophyta</taxon>
        <taxon>Tracheophyta</taxon>
        <taxon>Spermatophyta</taxon>
        <taxon>Magnoliopsida</taxon>
        <taxon>Liliopsida</taxon>
        <taxon>Poales</taxon>
        <taxon>Poaceae</taxon>
        <taxon>BOP clade</taxon>
        <taxon>Oryzoideae</taxon>
        <taxon>Oryzeae</taxon>
        <taxon>Oryzinae</taxon>
        <taxon>Oryza</taxon>
        <taxon>Oryza sativa</taxon>
    </lineage>
</organism>
<reference evidence="2 3" key="1">
    <citation type="journal article" date="2005" name="Nature">
        <title>The map-based sequence of the rice genome.</title>
        <authorList>
            <consortium name="International rice genome sequencing project (IRGSP)"/>
            <person name="Matsumoto T."/>
            <person name="Wu J."/>
            <person name="Kanamori H."/>
            <person name="Katayose Y."/>
            <person name="Fujisawa M."/>
            <person name="Namiki N."/>
            <person name="Mizuno H."/>
            <person name="Yamamoto K."/>
            <person name="Antonio B.A."/>
            <person name="Baba T."/>
            <person name="Sakata K."/>
            <person name="Nagamura Y."/>
            <person name="Aoki H."/>
            <person name="Arikawa K."/>
            <person name="Arita K."/>
            <person name="Bito T."/>
            <person name="Chiden Y."/>
            <person name="Fujitsuka N."/>
            <person name="Fukunaka R."/>
            <person name="Hamada M."/>
            <person name="Harada C."/>
            <person name="Hayashi A."/>
            <person name="Hijishita S."/>
            <person name="Honda M."/>
            <person name="Hosokawa S."/>
            <person name="Ichikawa Y."/>
            <person name="Idonuma A."/>
            <person name="Iijima M."/>
            <person name="Ikeda M."/>
            <person name="Ikeno M."/>
            <person name="Ito K."/>
            <person name="Ito S."/>
            <person name="Ito T."/>
            <person name="Ito Y."/>
            <person name="Ito Y."/>
            <person name="Iwabuchi A."/>
            <person name="Kamiya K."/>
            <person name="Karasawa W."/>
            <person name="Kurita K."/>
            <person name="Katagiri S."/>
            <person name="Kikuta A."/>
            <person name="Kobayashi H."/>
            <person name="Kobayashi N."/>
            <person name="Machita K."/>
            <person name="Maehara T."/>
            <person name="Masukawa M."/>
            <person name="Mizubayashi T."/>
            <person name="Mukai Y."/>
            <person name="Nagasaki H."/>
            <person name="Nagata Y."/>
            <person name="Naito S."/>
            <person name="Nakashima M."/>
            <person name="Nakama Y."/>
            <person name="Nakamichi Y."/>
            <person name="Nakamura M."/>
            <person name="Meguro A."/>
            <person name="Negishi M."/>
            <person name="Ohta I."/>
            <person name="Ohta T."/>
            <person name="Okamoto M."/>
            <person name="Ono N."/>
            <person name="Saji S."/>
            <person name="Sakaguchi M."/>
            <person name="Sakai K."/>
            <person name="Shibata M."/>
            <person name="Shimokawa T."/>
            <person name="Song J."/>
            <person name="Takazaki Y."/>
            <person name="Terasawa K."/>
            <person name="Tsugane M."/>
            <person name="Tsuji K."/>
            <person name="Ueda S."/>
            <person name="Waki K."/>
            <person name="Yamagata H."/>
            <person name="Yamamoto M."/>
            <person name="Yamamoto S."/>
            <person name="Yamane H."/>
            <person name="Yoshiki S."/>
            <person name="Yoshihara R."/>
            <person name="Yukawa K."/>
            <person name="Zhong H."/>
            <person name="Yano M."/>
            <person name="Yuan Q."/>
            <person name="Ouyang S."/>
            <person name="Liu J."/>
            <person name="Jones K.M."/>
            <person name="Gansberger K."/>
            <person name="Moffat K."/>
            <person name="Hill J."/>
            <person name="Bera J."/>
            <person name="Fadrosh D."/>
            <person name="Jin S."/>
            <person name="Johri S."/>
            <person name="Kim M."/>
            <person name="Overton L."/>
            <person name="Reardon M."/>
            <person name="Tsitrin T."/>
            <person name="Vuong H."/>
            <person name="Weaver B."/>
            <person name="Ciecko A."/>
            <person name="Tallon L."/>
            <person name="Jackson J."/>
            <person name="Pai G."/>
            <person name="Aken S.V."/>
            <person name="Utterback T."/>
            <person name="Reidmuller S."/>
            <person name="Feldblyum T."/>
            <person name="Hsiao J."/>
            <person name="Zismann V."/>
            <person name="Iobst S."/>
            <person name="de Vazeille A.R."/>
            <person name="Buell C.R."/>
            <person name="Ying K."/>
            <person name="Li Y."/>
            <person name="Lu T."/>
            <person name="Huang Y."/>
            <person name="Zhao Q."/>
            <person name="Feng Q."/>
            <person name="Zhang L."/>
            <person name="Zhu J."/>
            <person name="Weng Q."/>
            <person name="Mu J."/>
            <person name="Lu Y."/>
            <person name="Fan D."/>
            <person name="Liu Y."/>
            <person name="Guan J."/>
            <person name="Zhang Y."/>
            <person name="Yu S."/>
            <person name="Liu X."/>
            <person name="Zhang Y."/>
            <person name="Hong G."/>
            <person name="Han B."/>
            <person name="Choisne N."/>
            <person name="Demange N."/>
            <person name="Orjeda G."/>
            <person name="Samain S."/>
            <person name="Cattolico L."/>
            <person name="Pelletier E."/>
            <person name="Couloux A."/>
            <person name="Segurens B."/>
            <person name="Wincker P."/>
            <person name="D'Hont A."/>
            <person name="Scarpelli C."/>
            <person name="Weissenbach J."/>
            <person name="Salanoubat M."/>
            <person name="Quetier F."/>
            <person name="Yu Y."/>
            <person name="Kim H.R."/>
            <person name="Rambo T."/>
            <person name="Currie J."/>
            <person name="Collura K."/>
            <person name="Luo M."/>
            <person name="Yang T."/>
            <person name="Ammiraju J.S.S."/>
            <person name="Engler F."/>
            <person name="Soderlund C."/>
            <person name="Wing R.A."/>
            <person name="Palmer L.E."/>
            <person name="de la Bastide M."/>
            <person name="Spiegel L."/>
            <person name="Nascimento L."/>
            <person name="Zutavern T."/>
            <person name="O'Shaughnessy A."/>
            <person name="Dike S."/>
            <person name="Dedhia N."/>
            <person name="Preston R."/>
            <person name="Balija V."/>
            <person name="McCombie W.R."/>
            <person name="Chow T."/>
            <person name="Chen H."/>
            <person name="Chung M."/>
            <person name="Chen C."/>
            <person name="Shaw J."/>
            <person name="Wu H."/>
            <person name="Hsiao K."/>
            <person name="Chao Y."/>
            <person name="Chu M."/>
            <person name="Cheng C."/>
            <person name="Hour A."/>
            <person name="Lee P."/>
            <person name="Lin S."/>
            <person name="Lin Y."/>
            <person name="Liou J."/>
            <person name="Liu S."/>
            <person name="Hsing Y."/>
            <person name="Raghuvanshi S."/>
            <person name="Mohanty A."/>
            <person name="Bharti A.K."/>
            <person name="Gaur A."/>
            <person name="Gupta V."/>
            <person name="Kumar D."/>
            <person name="Ravi V."/>
            <person name="Vij S."/>
            <person name="Kapur A."/>
            <person name="Khurana P."/>
            <person name="Khurana P."/>
            <person name="Khurana J.P."/>
            <person name="Tyagi A.K."/>
            <person name="Gaikwad K."/>
            <person name="Singh A."/>
            <person name="Dalal V."/>
            <person name="Srivastava S."/>
            <person name="Dixit A."/>
            <person name="Pal A.K."/>
            <person name="Ghazi I.A."/>
            <person name="Yadav M."/>
            <person name="Pandit A."/>
            <person name="Bhargava A."/>
            <person name="Sureshbabu K."/>
            <person name="Batra K."/>
            <person name="Sharma T.R."/>
            <person name="Mohapatra T."/>
            <person name="Singh N.K."/>
            <person name="Messing J."/>
            <person name="Nelson A.B."/>
            <person name="Fuks G."/>
            <person name="Kavchok S."/>
            <person name="Keizer G."/>
            <person name="Linton E."/>
            <person name="Llaca V."/>
            <person name="Song R."/>
            <person name="Tanyolac B."/>
            <person name="Young S."/>
            <person name="Ho-Il K."/>
            <person name="Hahn J.H."/>
            <person name="Sangsakoo G."/>
            <person name="Vanavichit A."/>
            <person name="de Mattos Luiz.A.T."/>
            <person name="Zimmer P.D."/>
            <person name="Malone G."/>
            <person name="Dellagostin O."/>
            <person name="de Oliveira A.C."/>
            <person name="Bevan M."/>
            <person name="Bancroft I."/>
            <person name="Minx P."/>
            <person name="Cordum H."/>
            <person name="Wilson R."/>
            <person name="Cheng Z."/>
            <person name="Jin W."/>
            <person name="Jiang J."/>
            <person name="Leong S.A."/>
            <person name="Iwama H."/>
            <person name="Gojobori T."/>
            <person name="Itoh T."/>
            <person name="Niimura Y."/>
            <person name="Fujii Y."/>
            <person name="Habara T."/>
            <person name="Sakai H."/>
            <person name="Sato Y."/>
            <person name="Wilson G."/>
            <person name="Kumar K."/>
            <person name="McCouch S."/>
            <person name="Juretic N."/>
            <person name="Hoen D."/>
            <person name="Wright S."/>
            <person name="Bruskiewich R."/>
            <person name="Bureau T."/>
            <person name="Miyao A."/>
            <person name="Hirochika H."/>
            <person name="Nishikawa T."/>
            <person name="Kadowaki K."/>
            <person name="Sugiura M."/>
            <person name="Burr B."/>
            <person name="Sasaki T."/>
        </authorList>
    </citation>
    <scope>NUCLEOTIDE SEQUENCE [LARGE SCALE GENOMIC DNA]</scope>
    <source>
        <strain evidence="3">cv. Nipponbare</strain>
    </source>
</reference>
<dbReference type="EMBL" id="AP008209">
    <property type="protein sequence ID" value="BAH92192.1"/>
    <property type="molecule type" value="Genomic_DNA"/>
</dbReference>
<reference evidence="3" key="2">
    <citation type="journal article" date="2008" name="Nucleic Acids Res.">
        <title>The rice annotation project database (RAP-DB): 2008 update.</title>
        <authorList>
            <consortium name="The rice annotation project (RAP)"/>
        </authorList>
    </citation>
    <scope>GENOME REANNOTATION</scope>
    <source>
        <strain evidence="3">cv. Nipponbare</strain>
    </source>
</reference>
<proteinExistence type="predicted"/>
<name>C7IZW1_ORYSJ</name>
<evidence type="ECO:0000256" key="1">
    <source>
        <dbReference type="SAM" id="MobiDB-lite"/>
    </source>
</evidence>
<dbReference type="AlphaFoldDB" id="C7IZW1"/>